<dbReference type="AlphaFoldDB" id="A0A448TS67"/>
<evidence type="ECO:0000313" key="2">
    <source>
        <dbReference type="EMBL" id="VEJ08832.1"/>
    </source>
</evidence>
<dbReference type="PANTHER" id="PTHR42160">
    <property type="entry name" value="URACIL-DNA GLYCOSYLASE SUPERFAMILY PROTEIN"/>
    <property type="match status" value="1"/>
</dbReference>
<gene>
    <name evidence="2" type="ORF">NCTC12871_00249</name>
</gene>
<dbReference type="PANTHER" id="PTHR42160:SF1">
    <property type="entry name" value="URACIL-DNA GLYCOSYLASE SUPERFAMILY PROTEIN"/>
    <property type="match status" value="1"/>
</dbReference>
<dbReference type="Gene3D" id="3.40.470.10">
    <property type="entry name" value="Uracil-DNA glycosylase-like domain"/>
    <property type="match status" value="1"/>
</dbReference>
<dbReference type="CDD" id="cd10033">
    <property type="entry name" value="UDG_like"/>
    <property type="match status" value="1"/>
</dbReference>
<dbReference type="InterPro" id="IPR047124">
    <property type="entry name" value="HI_0220.2"/>
</dbReference>
<feature type="domain" description="Uracil-DNA glycosylase-like" evidence="1">
    <location>
        <begin position="31"/>
        <end position="188"/>
    </location>
</feature>
<dbReference type="SUPFAM" id="SSF52141">
    <property type="entry name" value="Uracil-DNA glycosylase-like"/>
    <property type="match status" value="1"/>
</dbReference>
<dbReference type="SMART" id="SM00987">
    <property type="entry name" value="UreE_C"/>
    <property type="match status" value="1"/>
</dbReference>
<dbReference type="SMART" id="SM00986">
    <property type="entry name" value="UDG"/>
    <property type="match status" value="1"/>
</dbReference>
<keyword evidence="3" id="KW-1185">Reference proteome</keyword>
<name>A0A448TS67_9PAST</name>
<dbReference type="KEGG" id="adp:NCTC12871_00249"/>
<dbReference type="Pfam" id="PF03167">
    <property type="entry name" value="UDG"/>
    <property type="match status" value="1"/>
</dbReference>
<dbReference type="Proteomes" id="UP000279799">
    <property type="component" value="Chromosome"/>
</dbReference>
<dbReference type="EMBL" id="LR134510">
    <property type="protein sequence ID" value="VEJ08832.1"/>
    <property type="molecule type" value="Genomic_DNA"/>
</dbReference>
<dbReference type="InterPro" id="IPR036895">
    <property type="entry name" value="Uracil-DNA_glycosylase-like_sf"/>
</dbReference>
<protein>
    <submittedName>
        <fullName evidence="2">Uracil DNA glycosylase superfamily</fullName>
    </submittedName>
</protein>
<reference evidence="2 3" key="1">
    <citation type="submission" date="2018-12" db="EMBL/GenBank/DDBJ databases">
        <authorList>
            <consortium name="Pathogen Informatics"/>
        </authorList>
    </citation>
    <scope>NUCLEOTIDE SEQUENCE [LARGE SCALE GENOMIC DNA]</scope>
    <source>
        <strain evidence="2 3">NCTC12871</strain>
    </source>
</reference>
<proteinExistence type="predicted"/>
<evidence type="ECO:0000313" key="3">
    <source>
        <dbReference type="Proteomes" id="UP000279799"/>
    </source>
</evidence>
<dbReference type="InterPro" id="IPR005122">
    <property type="entry name" value="Uracil-DNA_glycosylase-like"/>
</dbReference>
<dbReference type="RefSeq" id="WP_126598248.1">
    <property type="nucleotide sequence ID" value="NZ_LR134510.1"/>
</dbReference>
<evidence type="ECO:0000259" key="1">
    <source>
        <dbReference type="SMART" id="SM00986"/>
    </source>
</evidence>
<accession>A0A448TS67</accession>
<sequence>MTQPTPFQIIRNEIIHDPDNAIFKKEGQIPVYMADAKARILIIGQAPGAVAAEKGIPFDDQSGDRLREWLGVDRETFYHSGLFAVLPMDFFFNGKGEHGDLPPRKNFAEKWHPKLIALMPGIQLTLLLGSYSAKAYLHGNSHFKLTDAVENFRQYLPKYFPLIHPSPRNNIWLAEHPWFGNDVIPALRQRVQHILNGQ</sequence>
<dbReference type="OrthoDB" id="9789139at2"/>
<organism evidence="2 3">
    <name type="scientific">Actinobacillus delphinicola</name>
    <dbReference type="NCBI Taxonomy" id="51161"/>
    <lineage>
        <taxon>Bacteria</taxon>
        <taxon>Pseudomonadati</taxon>
        <taxon>Pseudomonadota</taxon>
        <taxon>Gammaproteobacteria</taxon>
        <taxon>Pasteurellales</taxon>
        <taxon>Pasteurellaceae</taxon>
        <taxon>Actinobacillus</taxon>
    </lineage>
</organism>